<protein>
    <submittedName>
        <fullName evidence="1">Uncharacterized protein</fullName>
    </submittedName>
</protein>
<dbReference type="AlphaFoldDB" id="A0A080MF68"/>
<accession>A0A080MF68</accession>
<organism evidence="1 2">
    <name type="scientific">Candidatus Accumulibacter cognatus</name>
    <dbReference type="NCBI Taxonomy" id="2954383"/>
    <lineage>
        <taxon>Bacteria</taxon>
        <taxon>Pseudomonadati</taxon>
        <taxon>Pseudomonadota</taxon>
        <taxon>Betaproteobacteria</taxon>
        <taxon>Candidatus Accumulibacter</taxon>
    </lineage>
</organism>
<gene>
    <name evidence="1" type="ORF">AW06_003036</name>
</gene>
<dbReference type="EMBL" id="JDST02000070">
    <property type="protein sequence ID" value="KFB75869.1"/>
    <property type="molecule type" value="Genomic_DNA"/>
</dbReference>
<comment type="caution">
    <text evidence="1">The sequence shown here is derived from an EMBL/GenBank/DDBJ whole genome shotgun (WGS) entry which is preliminary data.</text>
</comment>
<keyword evidence="2" id="KW-1185">Reference proteome</keyword>
<name>A0A080MF68_9PROT</name>
<evidence type="ECO:0000313" key="2">
    <source>
        <dbReference type="Proteomes" id="UP000021315"/>
    </source>
</evidence>
<sequence>MGLHSSHCFLEAPVSVSGIAKTPIAFAELEKLPPLTQLACQHVNAQLVLLRAQTHDRFRLVLLHDPTPSVGCHSRSRSSVGEIRLTTGAVALATCLAARCSIVIEQTGHLKAWMPQLARPSAPEPSLSFSVPFGVFQLSEAKRRTCSLTVGDVSDLEDEISKDVHLLRMTASLASTILEFLVLHEVGHFDALHDEARRMGPLNIKMQRYFEHQADIFAIRLMLHMALIRPLKDPADARTSREQGVRTGINIQSYLGASLAMALITLMRAREPSTEYALQLLESAKGEHPMPTTRIMLANEVIRSELRTSEGRAAIWPGSGELEEATLRGMVYLVMFVAIATINRDWRTSVNRSGPMGEVPSTVRFWLDGHHELTKALEEVDWNAAAQAMELVRKAGTKEGPFDLSETDTWRQNS</sequence>
<reference evidence="1" key="1">
    <citation type="submission" date="2014-02" db="EMBL/GenBank/DDBJ databases">
        <title>Expanding our view of genomic diversity in Candidatus Accumulibacter clades.</title>
        <authorList>
            <person name="Skennerton C.T."/>
            <person name="Barr J.J."/>
            <person name="Slater F.R."/>
            <person name="Bond P.L."/>
            <person name="Tyson G.W."/>
        </authorList>
    </citation>
    <scope>NUCLEOTIDE SEQUENCE [LARGE SCALE GENOMIC DNA]</scope>
</reference>
<evidence type="ECO:0000313" key="1">
    <source>
        <dbReference type="EMBL" id="KFB75869.1"/>
    </source>
</evidence>
<proteinExistence type="predicted"/>
<dbReference type="STRING" id="1453999.AW06_003036"/>
<dbReference type="Proteomes" id="UP000021315">
    <property type="component" value="Unassembled WGS sequence"/>
</dbReference>